<sequence length="182" mass="19405">MNIDARKKKTLATFVIVFLTSLNLVNITAASAADKGWRYWGYYQAAPGVKKWTAAITGPTVDIKDGAVEGWSFVFSSDDIPSIAPSAKPDFKSICGGLAKDKDTKRIAVVIDFGSKSYAPKGEKVQKSISTCVRTAKESQGIDVLGQVVKLRADKSGLICGINGYPAKECGVEISTPAALKK</sequence>
<dbReference type="EMBL" id="CAEZSK010000013">
    <property type="protein sequence ID" value="CAB4533596.1"/>
    <property type="molecule type" value="Genomic_DNA"/>
</dbReference>
<evidence type="ECO:0000313" key="1">
    <source>
        <dbReference type="EMBL" id="CAB4533596.1"/>
    </source>
</evidence>
<gene>
    <name evidence="1" type="ORF">UFOPK1419_00175</name>
</gene>
<name>A0A6J6B481_9ZZZZ</name>
<dbReference type="InterPro" id="IPR047703">
    <property type="entry name" value="SCO2322-like"/>
</dbReference>
<accession>A0A6J6B481</accession>
<proteinExistence type="predicted"/>
<dbReference type="NCBIfam" id="NF040672">
    <property type="entry name" value="SCO2322_fam"/>
    <property type="match status" value="1"/>
</dbReference>
<protein>
    <submittedName>
        <fullName evidence="1">Unannotated protein</fullName>
    </submittedName>
</protein>
<organism evidence="1">
    <name type="scientific">freshwater metagenome</name>
    <dbReference type="NCBI Taxonomy" id="449393"/>
    <lineage>
        <taxon>unclassified sequences</taxon>
        <taxon>metagenomes</taxon>
        <taxon>ecological metagenomes</taxon>
    </lineage>
</organism>
<dbReference type="AlphaFoldDB" id="A0A6J6B481"/>
<reference evidence="1" key="1">
    <citation type="submission" date="2020-05" db="EMBL/GenBank/DDBJ databases">
        <authorList>
            <person name="Chiriac C."/>
            <person name="Salcher M."/>
            <person name="Ghai R."/>
            <person name="Kavagutti S V."/>
        </authorList>
    </citation>
    <scope>NUCLEOTIDE SEQUENCE</scope>
</reference>